<name>A0A6M4AYT1_9SPHN</name>
<keyword evidence="11 14" id="KW-0472">Membrane</keyword>
<evidence type="ECO:0000256" key="13">
    <source>
        <dbReference type="ARBA" id="ARBA00023237"/>
    </source>
</evidence>
<dbReference type="CDD" id="cd01347">
    <property type="entry name" value="ligand_gated_channel"/>
    <property type="match status" value="1"/>
</dbReference>
<comment type="similarity">
    <text evidence="2 14 15">Belongs to the TonB-dependent receptor family.</text>
</comment>
<dbReference type="InterPro" id="IPR012910">
    <property type="entry name" value="Plug_dom"/>
</dbReference>
<evidence type="ECO:0000256" key="1">
    <source>
        <dbReference type="ARBA" id="ARBA00004571"/>
    </source>
</evidence>
<dbReference type="NCBIfam" id="TIGR01783">
    <property type="entry name" value="TonB-siderophor"/>
    <property type="match status" value="1"/>
</dbReference>
<evidence type="ECO:0000256" key="9">
    <source>
        <dbReference type="ARBA" id="ARBA00023065"/>
    </source>
</evidence>
<feature type="chain" id="PRO_5027018479" evidence="16">
    <location>
        <begin position="32"/>
        <end position="721"/>
    </location>
</feature>
<dbReference type="InterPro" id="IPR010105">
    <property type="entry name" value="TonB_sidphr_rcpt"/>
</dbReference>
<evidence type="ECO:0000256" key="15">
    <source>
        <dbReference type="RuleBase" id="RU003357"/>
    </source>
</evidence>
<dbReference type="InterPro" id="IPR000531">
    <property type="entry name" value="Beta-barrel_TonB"/>
</dbReference>
<evidence type="ECO:0000256" key="2">
    <source>
        <dbReference type="ARBA" id="ARBA00009810"/>
    </source>
</evidence>
<dbReference type="PROSITE" id="PS52016">
    <property type="entry name" value="TONB_DEPENDENT_REC_3"/>
    <property type="match status" value="1"/>
</dbReference>
<evidence type="ECO:0000256" key="11">
    <source>
        <dbReference type="ARBA" id="ARBA00023136"/>
    </source>
</evidence>
<evidence type="ECO:0000256" key="14">
    <source>
        <dbReference type="PROSITE-ProRule" id="PRU01360"/>
    </source>
</evidence>
<evidence type="ECO:0000256" key="5">
    <source>
        <dbReference type="ARBA" id="ARBA00022496"/>
    </source>
</evidence>
<dbReference type="Gene3D" id="2.40.170.20">
    <property type="entry name" value="TonB-dependent receptor, beta-barrel domain"/>
    <property type="match status" value="1"/>
</dbReference>
<evidence type="ECO:0000256" key="16">
    <source>
        <dbReference type="SAM" id="SignalP"/>
    </source>
</evidence>
<keyword evidence="9" id="KW-0406">Ion transport</keyword>
<keyword evidence="8" id="KW-0408">Iron</keyword>
<dbReference type="InterPro" id="IPR039426">
    <property type="entry name" value="TonB-dep_rcpt-like"/>
</dbReference>
<keyword evidence="7 16" id="KW-0732">Signal</keyword>
<keyword evidence="12 19" id="KW-0675">Receptor</keyword>
<dbReference type="GO" id="GO:0015891">
    <property type="term" value="P:siderophore transport"/>
    <property type="evidence" value="ECO:0007669"/>
    <property type="project" value="InterPro"/>
</dbReference>
<dbReference type="GO" id="GO:0038023">
    <property type="term" value="F:signaling receptor activity"/>
    <property type="evidence" value="ECO:0007669"/>
    <property type="project" value="InterPro"/>
</dbReference>
<keyword evidence="3 14" id="KW-0813">Transport</keyword>
<feature type="domain" description="TonB-dependent receptor plug" evidence="18">
    <location>
        <begin position="77"/>
        <end position="173"/>
    </location>
</feature>
<evidence type="ECO:0000256" key="10">
    <source>
        <dbReference type="ARBA" id="ARBA00023077"/>
    </source>
</evidence>
<evidence type="ECO:0000256" key="4">
    <source>
        <dbReference type="ARBA" id="ARBA00022452"/>
    </source>
</evidence>
<gene>
    <name evidence="19" type="ORF">GV829_06810</name>
</gene>
<dbReference type="RefSeq" id="WP_169945185.1">
    <property type="nucleotide sequence ID" value="NZ_CP053015.1"/>
</dbReference>
<protein>
    <submittedName>
        <fullName evidence="19">TonB-dependent siderophore receptor</fullName>
    </submittedName>
</protein>
<keyword evidence="5" id="KW-0410">Iron transport</keyword>
<evidence type="ECO:0000256" key="8">
    <source>
        <dbReference type="ARBA" id="ARBA00023004"/>
    </source>
</evidence>
<evidence type="ECO:0000256" key="7">
    <source>
        <dbReference type="ARBA" id="ARBA00022729"/>
    </source>
</evidence>
<evidence type="ECO:0000256" key="3">
    <source>
        <dbReference type="ARBA" id="ARBA00022448"/>
    </source>
</evidence>
<dbReference type="SUPFAM" id="SSF56935">
    <property type="entry name" value="Porins"/>
    <property type="match status" value="1"/>
</dbReference>
<evidence type="ECO:0000259" key="18">
    <source>
        <dbReference type="Pfam" id="PF07715"/>
    </source>
</evidence>
<proteinExistence type="inferred from homology"/>
<dbReference type="KEGG" id="slan:GV829_06810"/>
<keyword evidence="20" id="KW-1185">Reference proteome</keyword>
<dbReference type="Pfam" id="PF07715">
    <property type="entry name" value="Plug"/>
    <property type="match status" value="1"/>
</dbReference>
<dbReference type="Pfam" id="PF00593">
    <property type="entry name" value="TonB_dep_Rec_b-barrel"/>
    <property type="match status" value="1"/>
</dbReference>
<keyword evidence="4 14" id="KW-1134">Transmembrane beta strand</keyword>
<organism evidence="19 20">
    <name type="scientific">Sphingomonas lacunae</name>
    <dbReference type="NCBI Taxonomy" id="2698828"/>
    <lineage>
        <taxon>Bacteria</taxon>
        <taxon>Pseudomonadati</taxon>
        <taxon>Pseudomonadota</taxon>
        <taxon>Alphaproteobacteria</taxon>
        <taxon>Sphingomonadales</taxon>
        <taxon>Sphingomonadaceae</taxon>
        <taxon>Sphingomonas</taxon>
    </lineage>
</organism>
<keyword evidence="10 15" id="KW-0798">TonB box</keyword>
<dbReference type="GO" id="GO:0009279">
    <property type="term" value="C:cell outer membrane"/>
    <property type="evidence" value="ECO:0007669"/>
    <property type="project" value="UniProtKB-SubCell"/>
</dbReference>
<evidence type="ECO:0000313" key="20">
    <source>
        <dbReference type="Proteomes" id="UP000503018"/>
    </source>
</evidence>
<dbReference type="InterPro" id="IPR036942">
    <property type="entry name" value="Beta-barrel_TonB_sf"/>
</dbReference>
<dbReference type="InterPro" id="IPR037066">
    <property type="entry name" value="Plug_dom_sf"/>
</dbReference>
<evidence type="ECO:0000313" key="19">
    <source>
        <dbReference type="EMBL" id="QJQ32201.1"/>
    </source>
</evidence>
<dbReference type="AlphaFoldDB" id="A0A6M4AYT1"/>
<keyword evidence="13 14" id="KW-0998">Cell outer membrane</keyword>
<comment type="subcellular location">
    <subcellularLocation>
        <location evidence="1 14">Cell outer membrane</location>
        <topology evidence="1 14">Multi-pass membrane protein</topology>
    </subcellularLocation>
</comment>
<reference evidence="19 20" key="1">
    <citation type="submission" date="2020-01" db="EMBL/GenBank/DDBJ databases">
        <title>Sphingomonas sp. strain CSW-10.</title>
        <authorList>
            <person name="Chen W.-M."/>
        </authorList>
    </citation>
    <scope>NUCLEOTIDE SEQUENCE [LARGE SCALE GENOMIC DNA]</scope>
    <source>
        <strain evidence="19 20">CSW-10</strain>
    </source>
</reference>
<feature type="domain" description="TonB-dependent receptor-like beta-barrel" evidence="17">
    <location>
        <begin position="278"/>
        <end position="690"/>
    </location>
</feature>
<evidence type="ECO:0000259" key="17">
    <source>
        <dbReference type="Pfam" id="PF00593"/>
    </source>
</evidence>
<accession>A0A6M4AYT1</accession>
<sequence>MTLSKPKPRCQALAGLAISALALGHPLPALAQLANEAPQVTDDVAFTGENNDILVTATREGYAVANTSSGTKTDTPVIDIPQSISVLTAQQIEDQAIRSIGDLVRMVPGVSPGQGEGNRDQITLRGNNSTADFFTDGLRDDVQQYRSFYNVERVEVLKGSNAMIFGRGGGGGVVNRILKSPDASGQFGQLNGSIDSFGAWFGTLDVNVPIGEGAAFRINGQYEELDNHRQSFQGHRWAVNPTLAFTLGSSRILIGYEHVEDQRIVDRGVPSLNNRPLDGFDETLFGVLADNHTGFNGDAIRARSIHELSGSLTLSTSFLYGDYDKYYSNVFPTSAVRTVGGTRQLDVQAYQDFTQRETLIGQANLTWRTNIGGMDHVLLIGAEGTRQDGTSERINGYFGPTGTGSANRTQTVDLAERMVIPAPRFVAGPAGNSNRAASVTLDQVSVYAQDQISLTEQLQLIAGLRYDRFSLDVGNVFTGTRFSRTDELWSPRAGLLFKPDENSSLYASWSRSYLPQSGDQFSSLDATLVTLEPEKFDNYEIGAKWNVTPSLFLTAAAYVLDRSNSRAAGPVPGTIVLTGRQRTKGVELALTGRILPHWQISAGYGYTDAEVLDGDTAGRRVAQVPRHSASLWNRYEVSHELAVGLGVVHQARYFANISNTVIVPAFTRVDAALFLRLSESIDAQLNVENLLGADYYSAAHSDQNIMPGAPTNVRLTVKFAF</sequence>
<dbReference type="GO" id="GO:0015344">
    <property type="term" value="F:siderophore uptake transmembrane transporter activity"/>
    <property type="evidence" value="ECO:0007669"/>
    <property type="project" value="TreeGrafter"/>
</dbReference>
<dbReference type="PANTHER" id="PTHR32552:SF68">
    <property type="entry name" value="FERRICHROME OUTER MEMBRANE TRANSPORTER_PHAGE RECEPTOR"/>
    <property type="match status" value="1"/>
</dbReference>
<evidence type="ECO:0000256" key="6">
    <source>
        <dbReference type="ARBA" id="ARBA00022692"/>
    </source>
</evidence>
<evidence type="ECO:0000256" key="12">
    <source>
        <dbReference type="ARBA" id="ARBA00023170"/>
    </source>
</evidence>
<dbReference type="PANTHER" id="PTHR32552">
    <property type="entry name" value="FERRICHROME IRON RECEPTOR-RELATED"/>
    <property type="match status" value="1"/>
</dbReference>
<dbReference type="EMBL" id="CP053015">
    <property type="protein sequence ID" value="QJQ32201.1"/>
    <property type="molecule type" value="Genomic_DNA"/>
</dbReference>
<feature type="signal peptide" evidence="16">
    <location>
        <begin position="1"/>
        <end position="31"/>
    </location>
</feature>
<keyword evidence="6 14" id="KW-0812">Transmembrane</keyword>
<dbReference type="Gene3D" id="2.170.130.10">
    <property type="entry name" value="TonB-dependent receptor, plug domain"/>
    <property type="match status" value="1"/>
</dbReference>
<dbReference type="Proteomes" id="UP000503018">
    <property type="component" value="Chromosome"/>
</dbReference>